<dbReference type="PATRIC" id="fig|573737.6.peg.4278"/>
<keyword evidence="4 7" id="KW-0812">Transmembrane</keyword>
<comment type="similarity">
    <text evidence="7">Belongs to the binding-protein-dependent transport system permease family.</text>
</comment>
<dbReference type="InterPro" id="IPR035906">
    <property type="entry name" value="MetI-like_sf"/>
</dbReference>
<dbReference type="SUPFAM" id="SSF161098">
    <property type="entry name" value="MetI-like"/>
    <property type="match status" value="1"/>
</dbReference>
<dbReference type="Gene3D" id="1.10.3720.10">
    <property type="entry name" value="MetI-like"/>
    <property type="match status" value="1"/>
</dbReference>
<feature type="transmembrane region" description="Helical" evidence="7">
    <location>
        <begin position="144"/>
        <end position="169"/>
    </location>
</feature>
<feature type="transmembrane region" description="Helical" evidence="7">
    <location>
        <begin position="33"/>
        <end position="55"/>
    </location>
</feature>
<evidence type="ECO:0000256" key="7">
    <source>
        <dbReference type="RuleBase" id="RU363032"/>
    </source>
</evidence>
<gene>
    <name evidence="9" type="ORF">MB84_16695</name>
</gene>
<dbReference type="Pfam" id="PF00528">
    <property type="entry name" value="BPD_transp_1"/>
    <property type="match status" value="1"/>
</dbReference>
<evidence type="ECO:0000256" key="2">
    <source>
        <dbReference type="ARBA" id="ARBA00022448"/>
    </source>
</evidence>
<dbReference type="KEGG" id="pox:MB84_16695"/>
<dbReference type="PROSITE" id="PS50928">
    <property type="entry name" value="ABC_TM1"/>
    <property type="match status" value="1"/>
</dbReference>
<organism evidence="9 10">
    <name type="scientific">Pandoraea oxalativorans</name>
    <dbReference type="NCBI Taxonomy" id="573737"/>
    <lineage>
        <taxon>Bacteria</taxon>
        <taxon>Pseudomonadati</taxon>
        <taxon>Pseudomonadota</taxon>
        <taxon>Betaproteobacteria</taxon>
        <taxon>Burkholderiales</taxon>
        <taxon>Burkholderiaceae</taxon>
        <taxon>Pandoraea</taxon>
    </lineage>
</organism>
<accession>A0A0E3U7D4</accession>
<dbReference type="Pfam" id="PF12911">
    <property type="entry name" value="OppC_N"/>
    <property type="match status" value="1"/>
</dbReference>
<feature type="transmembrane region" description="Helical" evidence="7">
    <location>
        <begin position="216"/>
        <end position="241"/>
    </location>
</feature>
<feature type="transmembrane region" description="Helical" evidence="7">
    <location>
        <begin position="261"/>
        <end position="280"/>
    </location>
</feature>
<name>A0A0E3U7D4_9BURK</name>
<dbReference type="GO" id="GO:0055085">
    <property type="term" value="P:transmembrane transport"/>
    <property type="evidence" value="ECO:0007669"/>
    <property type="project" value="InterPro"/>
</dbReference>
<dbReference type="GO" id="GO:0005886">
    <property type="term" value="C:plasma membrane"/>
    <property type="evidence" value="ECO:0007669"/>
    <property type="project" value="UniProtKB-SubCell"/>
</dbReference>
<dbReference type="PANTHER" id="PTHR43386:SF1">
    <property type="entry name" value="D,D-DIPEPTIDE TRANSPORT SYSTEM PERMEASE PROTEIN DDPC-RELATED"/>
    <property type="match status" value="1"/>
</dbReference>
<evidence type="ECO:0000256" key="4">
    <source>
        <dbReference type="ARBA" id="ARBA00022692"/>
    </source>
</evidence>
<keyword evidence="10" id="KW-1185">Reference proteome</keyword>
<dbReference type="Proteomes" id="UP000035050">
    <property type="component" value="Chromosome"/>
</dbReference>
<evidence type="ECO:0000259" key="8">
    <source>
        <dbReference type="PROSITE" id="PS50928"/>
    </source>
</evidence>
<proteinExistence type="inferred from homology"/>
<dbReference type="InterPro" id="IPR000515">
    <property type="entry name" value="MetI-like"/>
</dbReference>
<protein>
    <submittedName>
        <fullName evidence="9">Peptide ABC transporter permease</fullName>
    </submittedName>
</protein>
<evidence type="ECO:0000256" key="6">
    <source>
        <dbReference type="ARBA" id="ARBA00023136"/>
    </source>
</evidence>
<feature type="transmembrane region" description="Helical" evidence="7">
    <location>
        <begin position="97"/>
        <end position="123"/>
    </location>
</feature>
<dbReference type="InterPro" id="IPR050366">
    <property type="entry name" value="BP-dependent_transpt_permease"/>
</dbReference>
<dbReference type="EMBL" id="CP011253">
    <property type="protein sequence ID" value="AKC70769.1"/>
    <property type="molecule type" value="Genomic_DNA"/>
</dbReference>
<keyword evidence="2 7" id="KW-0813">Transport</keyword>
<keyword evidence="5 7" id="KW-1133">Transmembrane helix</keyword>
<dbReference type="PANTHER" id="PTHR43386">
    <property type="entry name" value="OLIGOPEPTIDE TRANSPORT SYSTEM PERMEASE PROTEIN APPC"/>
    <property type="match status" value="1"/>
</dbReference>
<dbReference type="CDD" id="cd06261">
    <property type="entry name" value="TM_PBP2"/>
    <property type="match status" value="1"/>
</dbReference>
<sequence>MHEVTPQDLQQRPAEVSVPVPQARARRRLWRDVQLWVCMALALALIAVALVPQWLAPYDPNAISLSDILKPPSAAHWFGTDQLGRDLLSRVIWGSQISLYVAFCAVLIAGIFGSLFGIAAGYLGGRVDAVAMRIADIQLALPAVILALVLVGAIGFSVFNLVIVLSLANWARFARVTRAEALSLRSRDFVLLAKLAGASRFRVMFAHIVPNVVNTFIVLATLDIGTIIILEATLSFLGLGVQPPTPSWGAMIADGRGYLETAWWICGIPGMVLMVTVLLANQLGDALRDRLSPTMSRGW</sequence>
<evidence type="ECO:0000313" key="10">
    <source>
        <dbReference type="Proteomes" id="UP000035050"/>
    </source>
</evidence>
<dbReference type="InterPro" id="IPR025966">
    <property type="entry name" value="OppC_N"/>
</dbReference>
<evidence type="ECO:0000313" key="9">
    <source>
        <dbReference type="EMBL" id="AKC70769.1"/>
    </source>
</evidence>
<evidence type="ECO:0000256" key="3">
    <source>
        <dbReference type="ARBA" id="ARBA00022475"/>
    </source>
</evidence>
<reference evidence="9" key="1">
    <citation type="submission" date="2016-06" db="EMBL/GenBank/DDBJ databases">
        <title>Pandoraea oxalativorans DSM 23570 Genome Sequencing.</title>
        <authorList>
            <person name="Ee R."/>
            <person name="Lim Y.-L."/>
            <person name="Yong D."/>
            <person name="Yin W.-F."/>
            <person name="Chan K.-G."/>
        </authorList>
    </citation>
    <scope>NUCLEOTIDE SEQUENCE</scope>
    <source>
        <strain evidence="9">DSM 23570</strain>
    </source>
</reference>
<evidence type="ECO:0000256" key="5">
    <source>
        <dbReference type="ARBA" id="ARBA00022989"/>
    </source>
</evidence>
<comment type="subcellular location">
    <subcellularLocation>
        <location evidence="1 7">Cell membrane</location>
        <topology evidence="1 7">Multi-pass membrane protein</topology>
    </subcellularLocation>
</comment>
<dbReference type="AlphaFoldDB" id="A0A0E3U7D4"/>
<dbReference type="RefSeq" id="WP_046291951.1">
    <property type="nucleotide sequence ID" value="NZ_CP011253.3"/>
</dbReference>
<keyword evidence="3" id="KW-1003">Cell membrane</keyword>
<feature type="domain" description="ABC transmembrane type-1" evidence="8">
    <location>
        <begin position="95"/>
        <end position="284"/>
    </location>
</feature>
<dbReference type="HOGENOM" id="CLU_028518_1_1_4"/>
<evidence type="ECO:0000256" key="1">
    <source>
        <dbReference type="ARBA" id="ARBA00004651"/>
    </source>
</evidence>
<dbReference type="OrthoDB" id="9783218at2"/>
<keyword evidence="6 7" id="KW-0472">Membrane</keyword>